<accession>A0A8X6NCT3</accession>
<gene>
    <name evidence="1" type="ORF">NPIL_220211</name>
</gene>
<organism evidence="1 2">
    <name type="scientific">Nephila pilipes</name>
    <name type="common">Giant wood spider</name>
    <name type="synonym">Nephila maculata</name>
    <dbReference type="NCBI Taxonomy" id="299642"/>
    <lineage>
        <taxon>Eukaryota</taxon>
        <taxon>Metazoa</taxon>
        <taxon>Ecdysozoa</taxon>
        <taxon>Arthropoda</taxon>
        <taxon>Chelicerata</taxon>
        <taxon>Arachnida</taxon>
        <taxon>Araneae</taxon>
        <taxon>Araneomorphae</taxon>
        <taxon>Entelegynae</taxon>
        <taxon>Araneoidea</taxon>
        <taxon>Nephilidae</taxon>
        <taxon>Nephila</taxon>
    </lineage>
</organism>
<protein>
    <submittedName>
        <fullName evidence="1">Uncharacterized protein</fullName>
    </submittedName>
</protein>
<dbReference type="EMBL" id="BMAW01056759">
    <property type="protein sequence ID" value="GFT07572.1"/>
    <property type="molecule type" value="Genomic_DNA"/>
</dbReference>
<dbReference type="Proteomes" id="UP000887013">
    <property type="component" value="Unassembled WGS sequence"/>
</dbReference>
<evidence type="ECO:0000313" key="2">
    <source>
        <dbReference type="Proteomes" id="UP000887013"/>
    </source>
</evidence>
<comment type="caution">
    <text evidence="1">The sequence shown here is derived from an EMBL/GenBank/DDBJ whole genome shotgun (WGS) entry which is preliminary data.</text>
</comment>
<dbReference type="AlphaFoldDB" id="A0A8X6NCT3"/>
<name>A0A8X6NCT3_NEPPI</name>
<reference evidence="1" key="1">
    <citation type="submission" date="2020-08" db="EMBL/GenBank/DDBJ databases">
        <title>Multicomponent nature underlies the extraordinary mechanical properties of spider dragline silk.</title>
        <authorList>
            <person name="Kono N."/>
            <person name="Nakamura H."/>
            <person name="Mori M."/>
            <person name="Yoshida Y."/>
            <person name="Ohtoshi R."/>
            <person name="Malay A.D."/>
            <person name="Moran D.A.P."/>
            <person name="Tomita M."/>
            <person name="Numata K."/>
            <person name="Arakawa K."/>
        </authorList>
    </citation>
    <scope>NUCLEOTIDE SEQUENCE</scope>
</reference>
<sequence length="83" mass="9453">MAQTPHRPSILLTIPTWSFAPNNLFARTHLKERKKPPFPQPKEEENKRNNCFLAVKFPMDSLSLITASSIGFVDVLFDTLQPS</sequence>
<proteinExistence type="predicted"/>
<evidence type="ECO:0000313" key="1">
    <source>
        <dbReference type="EMBL" id="GFT07572.1"/>
    </source>
</evidence>
<keyword evidence="2" id="KW-1185">Reference proteome</keyword>